<dbReference type="Pfam" id="PF02662">
    <property type="entry name" value="FlpD"/>
    <property type="match status" value="1"/>
</dbReference>
<dbReference type="GO" id="GO:0046872">
    <property type="term" value="F:metal ion binding"/>
    <property type="evidence" value="ECO:0007669"/>
    <property type="project" value="UniProtKB-KW"/>
</dbReference>
<sequence>MNKEKFVPQIIYGLCSWCGSGGSETAGAFRLKYPENVRPFRVMCTGALDPVYVLRALIEGADGFVMSGCHPGDCHYNTGNFRGRRRIAVLKTIFAALGLEAERIWLRWVAHGEGKRLADTAKEFNHHITKIGPNPWKQRWDT</sequence>
<organism evidence="5 6">
    <name type="scientific">Thermosulfuriphilus ammonigenes</name>
    <dbReference type="NCBI Taxonomy" id="1936021"/>
    <lineage>
        <taxon>Bacteria</taxon>
        <taxon>Pseudomonadati</taxon>
        <taxon>Thermodesulfobacteriota</taxon>
        <taxon>Thermodesulfobacteria</taxon>
        <taxon>Thermodesulfobacteriales</taxon>
        <taxon>Thermodesulfobacteriaceae</taxon>
        <taxon>Thermosulfuriphilus</taxon>
    </lineage>
</organism>
<evidence type="ECO:0000256" key="3">
    <source>
        <dbReference type="ARBA" id="ARBA00023004"/>
    </source>
</evidence>
<keyword evidence="2" id="KW-0560">Oxidoreductase</keyword>
<dbReference type="GO" id="GO:0051536">
    <property type="term" value="F:iron-sulfur cluster binding"/>
    <property type="evidence" value="ECO:0007669"/>
    <property type="project" value="UniProtKB-KW"/>
</dbReference>
<dbReference type="RefSeq" id="WP_166031112.1">
    <property type="nucleotide sequence ID" value="NZ_CP048877.1"/>
</dbReference>
<dbReference type="InterPro" id="IPR003813">
    <property type="entry name" value="MvhD/FlpD"/>
</dbReference>
<dbReference type="EMBL" id="CP048877">
    <property type="protein sequence ID" value="QIJ70889.1"/>
    <property type="molecule type" value="Genomic_DNA"/>
</dbReference>
<keyword evidence="4" id="KW-0411">Iron-sulfur</keyword>
<dbReference type="GO" id="GO:0016491">
    <property type="term" value="F:oxidoreductase activity"/>
    <property type="evidence" value="ECO:0007669"/>
    <property type="project" value="UniProtKB-KW"/>
</dbReference>
<name>A0A6G7PT82_9BACT</name>
<reference evidence="5 6" key="1">
    <citation type="submission" date="2020-02" db="EMBL/GenBank/DDBJ databases">
        <title>Genome analysis of Thermosulfuriphilus ammonigenes ST65T, an anaerobic thermophilic chemolithoautotrophic bacterium isolated from a deep-sea hydrothermal vent.</title>
        <authorList>
            <person name="Slobodkina G."/>
            <person name="Allioux M."/>
            <person name="Merkel A."/>
            <person name="Alain K."/>
            <person name="Jebbar M."/>
            <person name="Slobodkin A."/>
        </authorList>
    </citation>
    <scope>NUCLEOTIDE SEQUENCE [LARGE SCALE GENOMIC DNA]</scope>
    <source>
        <strain evidence="5 6">ST65</strain>
    </source>
</reference>
<proteinExistence type="predicted"/>
<dbReference type="KEGG" id="tav:G4V39_00760"/>
<accession>A0A6G7PT82</accession>
<evidence type="ECO:0000256" key="2">
    <source>
        <dbReference type="ARBA" id="ARBA00023002"/>
    </source>
</evidence>
<gene>
    <name evidence="5" type="ORF">G4V39_00760</name>
</gene>
<keyword evidence="1" id="KW-0479">Metal-binding</keyword>
<keyword evidence="3" id="KW-0408">Iron</keyword>
<evidence type="ECO:0000313" key="5">
    <source>
        <dbReference type="EMBL" id="QIJ70889.1"/>
    </source>
</evidence>
<dbReference type="AlphaFoldDB" id="A0A6G7PT82"/>
<keyword evidence="6" id="KW-1185">Reference proteome</keyword>
<protein>
    <submittedName>
        <fullName evidence="5">Hydrogenase iron-sulfur subunit</fullName>
    </submittedName>
</protein>
<evidence type="ECO:0000256" key="1">
    <source>
        <dbReference type="ARBA" id="ARBA00022723"/>
    </source>
</evidence>
<evidence type="ECO:0000313" key="6">
    <source>
        <dbReference type="Proteomes" id="UP000502179"/>
    </source>
</evidence>
<evidence type="ECO:0000256" key="4">
    <source>
        <dbReference type="ARBA" id="ARBA00023014"/>
    </source>
</evidence>
<dbReference type="Proteomes" id="UP000502179">
    <property type="component" value="Chromosome"/>
</dbReference>